<keyword evidence="1" id="KW-0472">Membrane</keyword>
<proteinExistence type="predicted"/>
<sequence>MPASQSTSLHVIQAAAGLPSALPTLKYRKPQLSTLVVVVARAPSTKVHLISTPPTTANMPAVNTLVARDALNQLAKRNWPKQEPGLMAVFVICGLVAIVLVGIYFFKWNNKRKARAQTQQI</sequence>
<feature type="transmembrane region" description="Helical" evidence="1">
    <location>
        <begin position="86"/>
        <end position="106"/>
    </location>
</feature>
<reference evidence="2 3" key="1">
    <citation type="submission" date="2017-12" db="EMBL/GenBank/DDBJ databases">
        <title>Comparative genomics yields insights into virulence evolution of Verticillium dahliae.</title>
        <authorList>
            <person name="Fan R."/>
            <person name="Armitage A.D."/>
            <person name="Cascant-Lopez E."/>
            <person name="Sobczyk M."/>
            <person name="Cockerton H.M."/>
            <person name="Harrison R.J."/>
        </authorList>
    </citation>
    <scope>NUCLEOTIDE SEQUENCE [LARGE SCALE GENOMIC DNA]</scope>
    <source>
        <strain evidence="2 3">12008</strain>
    </source>
</reference>
<keyword evidence="1" id="KW-0812">Transmembrane</keyword>
<dbReference type="AlphaFoldDB" id="A0AA45AQI1"/>
<gene>
    <name evidence="2" type="ORF">BJF96_g1501</name>
</gene>
<organism evidence="2 3">
    <name type="scientific">Verticillium dahliae</name>
    <name type="common">Verticillium wilt</name>
    <dbReference type="NCBI Taxonomy" id="27337"/>
    <lineage>
        <taxon>Eukaryota</taxon>
        <taxon>Fungi</taxon>
        <taxon>Dikarya</taxon>
        <taxon>Ascomycota</taxon>
        <taxon>Pezizomycotina</taxon>
        <taxon>Sordariomycetes</taxon>
        <taxon>Hypocreomycetidae</taxon>
        <taxon>Glomerellales</taxon>
        <taxon>Plectosphaerellaceae</taxon>
        <taxon>Verticillium</taxon>
    </lineage>
</organism>
<evidence type="ECO:0000313" key="3">
    <source>
        <dbReference type="Proteomes" id="UP000236305"/>
    </source>
</evidence>
<comment type="caution">
    <text evidence="2">The sequence shown here is derived from an EMBL/GenBank/DDBJ whole genome shotgun (WGS) entry which is preliminary data.</text>
</comment>
<protein>
    <submittedName>
        <fullName evidence="2">Uncharacterized protein</fullName>
    </submittedName>
</protein>
<keyword evidence="1" id="KW-1133">Transmembrane helix</keyword>
<evidence type="ECO:0000313" key="2">
    <source>
        <dbReference type="EMBL" id="PNH35609.1"/>
    </source>
</evidence>
<dbReference type="Proteomes" id="UP000236305">
    <property type="component" value="Unassembled WGS sequence"/>
</dbReference>
<evidence type="ECO:0000256" key="1">
    <source>
        <dbReference type="SAM" id="Phobius"/>
    </source>
</evidence>
<name>A0AA45AQI1_VERDA</name>
<accession>A0AA45AQI1</accession>
<dbReference type="EMBL" id="MPSH01000003">
    <property type="protein sequence ID" value="PNH35609.1"/>
    <property type="molecule type" value="Genomic_DNA"/>
</dbReference>